<dbReference type="EMBL" id="QSBM01000015">
    <property type="protein sequence ID" value="RGX26567.1"/>
    <property type="molecule type" value="Genomic_DNA"/>
</dbReference>
<organism evidence="1 2">
    <name type="scientific">Enterocloster asparagiformis</name>
    <dbReference type="NCBI Taxonomy" id="333367"/>
    <lineage>
        <taxon>Bacteria</taxon>
        <taxon>Bacillati</taxon>
        <taxon>Bacillota</taxon>
        <taxon>Clostridia</taxon>
        <taxon>Lachnospirales</taxon>
        <taxon>Lachnospiraceae</taxon>
        <taxon>Enterocloster</taxon>
    </lineage>
</organism>
<dbReference type="AlphaFoldDB" id="A0A413FBH5"/>
<comment type="caution">
    <text evidence="1">The sequence shown here is derived from an EMBL/GenBank/DDBJ whole genome shotgun (WGS) entry which is preliminary data.</text>
</comment>
<sequence length="87" mass="9950">MAQYCEFLHLKSLGFSNQNIAHSCSVSRNTVATVTKKAAEINLSWPFDIESSNLRSAGVSLNQPMRRYGCWKRRSKNEPVLMVYRIL</sequence>
<proteinExistence type="predicted"/>
<reference evidence="1 2" key="1">
    <citation type="submission" date="2018-08" db="EMBL/GenBank/DDBJ databases">
        <title>A genome reference for cultivated species of the human gut microbiota.</title>
        <authorList>
            <person name="Zou Y."/>
            <person name="Xue W."/>
            <person name="Luo G."/>
        </authorList>
    </citation>
    <scope>NUCLEOTIDE SEQUENCE [LARGE SCALE GENOMIC DNA]</scope>
    <source>
        <strain evidence="1 2">AF04-15</strain>
    </source>
</reference>
<accession>A0A413FBH5</accession>
<evidence type="ECO:0000313" key="1">
    <source>
        <dbReference type="EMBL" id="RGX26567.1"/>
    </source>
</evidence>
<dbReference type="OrthoDB" id="3193769at2"/>
<name>A0A413FBH5_9FIRM</name>
<evidence type="ECO:0000313" key="2">
    <source>
        <dbReference type="Proteomes" id="UP000283880"/>
    </source>
</evidence>
<dbReference type="Proteomes" id="UP000283880">
    <property type="component" value="Unassembled WGS sequence"/>
</dbReference>
<protein>
    <submittedName>
        <fullName evidence="1">Uncharacterized protein</fullName>
    </submittedName>
</protein>
<gene>
    <name evidence="1" type="ORF">DWV29_18470</name>
</gene>